<dbReference type="AlphaFoldDB" id="A0A0L0W2I2"/>
<dbReference type="SUPFAM" id="SSF51182">
    <property type="entry name" value="RmlC-like cupins"/>
    <property type="match status" value="1"/>
</dbReference>
<dbReference type="GO" id="GO:0000334">
    <property type="term" value="F:3-hydroxyanthranilate 3,4-dioxygenase activity"/>
    <property type="evidence" value="ECO:0007669"/>
    <property type="project" value="InterPro"/>
</dbReference>
<name>A0A0L0W2I2_9BASI</name>
<dbReference type="Gene3D" id="2.60.120.10">
    <property type="entry name" value="Jelly Rolls"/>
    <property type="match status" value="1"/>
</dbReference>
<comment type="cofactor">
    <cofactor evidence="1">
        <name>Fe(2+)</name>
        <dbReference type="ChEBI" id="CHEBI:29033"/>
    </cofactor>
</comment>
<evidence type="ECO:0000256" key="1">
    <source>
        <dbReference type="ARBA" id="ARBA00001954"/>
    </source>
</evidence>
<dbReference type="GO" id="GO:0034354">
    <property type="term" value="P:'de novo' NAD+ biosynthetic process from L-tryptophan"/>
    <property type="evidence" value="ECO:0007669"/>
    <property type="project" value="TreeGrafter"/>
</dbReference>
<dbReference type="Pfam" id="PF06052">
    <property type="entry name" value="3-HAO"/>
    <property type="match status" value="1"/>
</dbReference>
<dbReference type="InterPro" id="IPR010329">
    <property type="entry name" value="3hydroanth_dOase"/>
</dbReference>
<keyword evidence="4" id="KW-0662">Pyridine nucleotide biosynthesis</keyword>
<reference evidence="10" key="1">
    <citation type="submission" date="2014-03" db="EMBL/GenBank/DDBJ databases">
        <title>The Genome Sequence of Puccinia striiformis f. sp. tritici PST-78.</title>
        <authorList>
            <consortium name="The Broad Institute Genome Sequencing Platform"/>
            <person name="Cuomo C."/>
            <person name="Hulbert S."/>
            <person name="Chen X."/>
            <person name="Walker B."/>
            <person name="Young S.K."/>
            <person name="Zeng Q."/>
            <person name="Gargeya S."/>
            <person name="Fitzgerald M."/>
            <person name="Haas B."/>
            <person name="Abouelleil A."/>
            <person name="Alvarado L."/>
            <person name="Arachchi H.M."/>
            <person name="Berlin A.M."/>
            <person name="Chapman S.B."/>
            <person name="Goldberg J."/>
            <person name="Griggs A."/>
            <person name="Gujja S."/>
            <person name="Hansen M."/>
            <person name="Howarth C."/>
            <person name="Imamovic A."/>
            <person name="Larimer J."/>
            <person name="McCowan C."/>
            <person name="Montmayeur A."/>
            <person name="Murphy C."/>
            <person name="Neiman D."/>
            <person name="Pearson M."/>
            <person name="Priest M."/>
            <person name="Roberts A."/>
            <person name="Saif S."/>
            <person name="Shea T."/>
            <person name="Sisk P."/>
            <person name="Sykes S."/>
            <person name="Wortman J."/>
            <person name="Nusbaum C."/>
            <person name="Birren B."/>
        </authorList>
    </citation>
    <scope>NUCLEOTIDE SEQUENCE [LARGE SCALE GENOMIC DNA]</scope>
    <source>
        <strain evidence="10">race PST-78</strain>
    </source>
</reference>
<keyword evidence="5" id="KW-0479">Metal-binding</keyword>
<proteinExistence type="predicted"/>
<dbReference type="EMBL" id="AJIL01000006">
    <property type="protein sequence ID" value="KNF05719.1"/>
    <property type="molecule type" value="Genomic_DNA"/>
</dbReference>
<comment type="caution">
    <text evidence="9">The sequence shown here is derived from an EMBL/GenBank/DDBJ whole genome shotgun (WGS) entry which is preliminary data.</text>
</comment>
<dbReference type="Proteomes" id="UP000054564">
    <property type="component" value="Unassembled WGS sequence"/>
</dbReference>
<evidence type="ECO:0000256" key="6">
    <source>
        <dbReference type="ARBA" id="ARBA00022964"/>
    </source>
</evidence>
<dbReference type="PANTHER" id="PTHR15497">
    <property type="entry name" value="3-HYDROXYANTHRANILATE 3,4-DIOXYGENASE"/>
    <property type="match status" value="1"/>
</dbReference>
<evidence type="ECO:0008006" key="11">
    <source>
        <dbReference type="Google" id="ProtNLM"/>
    </source>
</evidence>
<dbReference type="CDD" id="cd06123">
    <property type="entry name" value="cupin_HAO"/>
    <property type="match status" value="1"/>
</dbReference>
<evidence type="ECO:0000256" key="4">
    <source>
        <dbReference type="ARBA" id="ARBA00022642"/>
    </source>
</evidence>
<keyword evidence="10" id="KW-1185">Reference proteome</keyword>
<dbReference type="PANTHER" id="PTHR15497:SF3">
    <property type="entry name" value="3-HYDROXYANTHRANILATE 3,4-DIOXYGENASE 2"/>
    <property type="match status" value="1"/>
</dbReference>
<dbReference type="GO" id="GO:0005737">
    <property type="term" value="C:cytoplasm"/>
    <property type="evidence" value="ECO:0007669"/>
    <property type="project" value="TreeGrafter"/>
</dbReference>
<protein>
    <recommendedName>
        <fullName evidence="11">3-hydroxyanthranilate 3,4-dioxygenase</fullName>
    </recommendedName>
</protein>
<evidence type="ECO:0000256" key="7">
    <source>
        <dbReference type="ARBA" id="ARBA00023002"/>
    </source>
</evidence>
<keyword evidence="8" id="KW-0408">Iron</keyword>
<organism evidence="9 10">
    <name type="scientific">Puccinia striiformis f. sp. tritici PST-78</name>
    <dbReference type="NCBI Taxonomy" id="1165861"/>
    <lineage>
        <taxon>Eukaryota</taxon>
        <taxon>Fungi</taxon>
        <taxon>Dikarya</taxon>
        <taxon>Basidiomycota</taxon>
        <taxon>Pucciniomycotina</taxon>
        <taxon>Pucciniomycetes</taxon>
        <taxon>Pucciniales</taxon>
        <taxon>Pucciniaceae</taxon>
        <taxon>Puccinia</taxon>
    </lineage>
</organism>
<keyword evidence="7" id="KW-0560">Oxidoreductase</keyword>
<dbReference type="STRING" id="1165861.A0A0L0W2I2"/>
<accession>A0A0L0W2I2</accession>
<comment type="function">
    <text evidence="2">Catalyzes the oxidative ring opening of 3-hydroxyanthranilate to 2-amino-3-carboxymuconate semialdehyde, which spontaneously cyclizes to quinolinate.</text>
</comment>
<keyword evidence="6" id="KW-0223">Dioxygenase</keyword>
<dbReference type="GO" id="GO:0005506">
    <property type="term" value="F:iron ion binding"/>
    <property type="evidence" value="ECO:0007669"/>
    <property type="project" value="InterPro"/>
</dbReference>
<evidence type="ECO:0000256" key="2">
    <source>
        <dbReference type="ARBA" id="ARBA00002752"/>
    </source>
</evidence>
<keyword evidence="3" id="KW-0963">Cytoplasm</keyword>
<dbReference type="InterPro" id="IPR014710">
    <property type="entry name" value="RmlC-like_jellyroll"/>
</dbReference>
<evidence type="ECO:0000313" key="10">
    <source>
        <dbReference type="Proteomes" id="UP000054564"/>
    </source>
</evidence>
<sequence>MVVGGPNSRNDYHVNQTEEWFYQIKGAMKLKVINENQFEDVDIKEGEMFLLPANVPHNPCRFEDTIGLVMERKRPQDSIDRLRWFCPNIEAHNEGPYLIREVSFHCTDLGTQLKPFITVSFVFLLPHPPPALNDHIVLLCWVFFLGMDGESGFEDLFGLSENRSSFLTKEKTVSK</sequence>
<evidence type="ECO:0000256" key="5">
    <source>
        <dbReference type="ARBA" id="ARBA00022723"/>
    </source>
</evidence>
<dbReference type="InterPro" id="IPR011051">
    <property type="entry name" value="RmlC_Cupin_sf"/>
</dbReference>
<dbReference type="GO" id="GO:0046874">
    <property type="term" value="P:quinolinate metabolic process"/>
    <property type="evidence" value="ECO:0007669"/>
    <property type="project" value="TreeGrafter"/>
</dbReference>
<evidence type="ECO:0000313" key="9">
    <source>
        <dbReference type="EMBL" id="KNF05719.1"/>
    </source>
</evidence>
<evidence type="ECO:0000256" key="3">
    <source>
        <dbReference type="ARBA" id="ARBA00022490"/>
    </source>
</evidence>
<evidence type="ECO:0000256" key="8">
    <source>
        <dbReference type="ARBA" id="ARBA00023004"/>
    </source>
</evidence>
<gene>
    <name evidence="9" type="ORF">PSTG_01122</name>
</gene>